<dbReference type="PANTHER" id="PTHR33938:SF13">
    <property type="entry name" value="CARBOXYLIC ESTER HYDROLASE"/>
    <property type="match status" value="1"/>
</dbReference>
<comment type="similarity">
    <text evidence="1 8">Belongs to the tannase family.</text>
</comment>
<evidence type="ECO:0000256" key="6">
    <source>
        <dbReference type="ARBA" id="ARBA00022837"/>
    </source>
</evidence>
<evidence type="ECO:0000256" key="8">
    <source>
        <dbReference type="RuleBase" id="RU361238"/>
    </source>
</evidence>
<keyword evidence="7" id="KW-1015">Disulfide bond</keyword>
<evidence type="ECO:0000313" key="10">
    <source>
        <dbReference type="Proteomes" id="UP001281614"/>
    </source>
</evidence>
<sequence length="535" mass="57419">MDLSLAQACAPSTFSPSLFGAQVLSLEANLVTNYSASVPEAFRYVAPAVTLDNVSFCNVTIAYTHPGQSDHVVTEAWLPLGWNERLQAIGGGGWVAGRFYLTYGGMQGALADGYATITTDAGRGDAQVPVPWALNSPGNVNLYNLQNTASVSLNDEAIIGKSLIKSFYGRDPKYSYWNGCSNGGRQGLMIAQRYPDLYDGIAAGAPAIHWNELMPFSQWPQQLMNELGEYPYPCELDAVSAAALAACDGLDGVVDGAVADQHACLAAFDAFSVVGKEVECAQRNGTRKVVGRAAAIVANATWHGYSAKKYYGGLVPGTDLTGMLSIVQTRCNATGCVGVPSMLGGLWLQLFVAKDPAFDIGHLSREEFDALVSSGRQQYASLVESADPDLRKFRDRGGKIVSFHGLVESDTIIPPGSTEAYYSAVAGVTPDIQDFFRYFEAPGMAHCFGGRSGQPNNLFQQLREWVEEGTAPEKTPIKFTVGENETQNRILCPYPQKAQYAASCGDAALEKCWSCSGSEGAASSKRSEPRHLELR</sequence>
<dbReference type="Pfam" id="PF07519">
    <property type="entry name" value="Tannase"/>
    <property type="match status" value="1"/>
</dbReference>
<keyword evidence="10" id="KW-1185">Reference proteome</keyword>
<evidence type="ECO:0000256" key="5">
    <source>
        <dbReference type="ARBA" id="ARBA00022801"/>
    </source>
</evidence>
<name>A0AAE0D418_COLKA</name>
<keyword evidence="5 8" id="KW-0378">Hydrolase</keyword>
<protein>
    <recommendedName>
        <fullName evidence="8">Carboxylic ester hydrolase</fullName>
        <ecNumber evidence="8">3.1.1.-</ecNumber>
    </recommendedName>
</protein>
<proteinExistence type="inferred from homology"/>
<dbReference type="PANTHER" id="PTHR33938">
    <property type="entry name" value="FERULOYL ESTERASE B-RELATED"/>
    <property type="match status" value="1"/>
</dbReference>
<dbReference type="InterPro" id="IPR011118">
    <property type="entry name" value="Tannase/feruloyl_esterase"/>
</dbReference>
<evidence type="ECO:0000256" key="7">
    <source>
        <dbReference type="ARBA" id="ARBA00023157"/>
    </source>
</evidence>
<dbReference type="SUPFAM" id="SSF53474">
    <property type="entry name" value="alpha/beta-Hydrolases"/>
    <property type="match status" value="1"/>
</dbReference>
<evidence type="ECO:0000256" key="1">
    <source>
        <dbReference type="ARBA" id="ARBA00006249"/>
    </source>
</evidence>
<accession>A0AAE0D418</accession>
<evidence type="ECO:0000313" key="9">
    <source>
        <dbReference type="EMBL" id="KAK2751230.1"/>
    </source>
</evidence>
<keyword evidence="4" id="KW-0732">Signal</keyword>
<evidence type="ECO:0000256" key="4">
    <source>
        <dbReference type="ARBA" id="ARBA00022729"/>
    </source>
</evidence>
<dbReference type="EC" id="3.1.1.-" evidence="8"/>
<keyword evidence="3" id="KW-0479">Metal-binding</keyword>
<keyword evidence="2" id="KW-0719">Serine esterase</keyword>
<dbReference type="GO" id="GO:0046872">
    <property type="term" value="F:metal ion binding"/>
    <property type="evidence" value="ECO:0007669"/>
    <property type="project" value="UniProtKB-KW"/>
</dbReference>
<keyword evidence="6" id="KW-0106">Calcium</keyword>
<gene>
    <name evidence="9" type="ORF">CKAH01_06416</name>
</gene>
<evidence type="ECO:0000256" key="3">
    <source>
        <dbReference type="ARBA" id="ARBA00022723"/>
    </source>
</evidence>
<dbReference type="Gene3D" id="3.40.50.1820">
    <property type="entry name" value="alpha/beta hydrolase"/>
    <property type="match status" value="1"/>
</dbReference>
<dbReference type="EMBL" id="VYYT01000267">
    <property type="protein sequence ID" value="KAK2751230.1"/>
    <property type="molecule type" value="Genomic_DNA"/>
</dbReference>
<comment type="caution">
    <text evidence="9">The sequence shown here is derived from an EMBL/GenBank/DDBJ whole genome shotgun (WGS) entry which is preliminary data.</text>
</comment>
<evidence type="ECO:0000256" key="2">
    <source>
        <dbReference type="ARBA" id="ARBA00022487"/>
    </source>
</evidence>
<dbReference type="Proteomes" id="UP001281614">
    <property type="component" value="Unassembled WGS sequence"/>
</dbReference>
<dbReference type="InterPro" id="IPR029058">
    <property type="entry name" value="AB_hydrolase_fold"/>
</dbReference>
<organism evidence="9 10">
    <name type="scientific">Colletotrichum kahawae</name>
    <name type="common">Coffee berry disease fungus</name>
    <dbReference type="NCBI Taxonomy" id="34407"/>
    <lineage>
        <taxon>Eukaryota</taxon>
        <taxon>Fungi</taxon>
        <taxon>Dikarya</taxon>
        <taxon>Ascomycota</taxon>
        <taxon>Pezizomycotina</taxon>
        <taxon>Sordariomycetes</taxon>
        <taxon>Hypocreomycetidae</taxon>
        <taxon>Glomerellales</taxon>
        <taxon>Glomerellaceae</taxon>
        <taxon>Colletotrichum</taxon>
        <taxon>Colletotrichum gloeosporioides species complex</taxon>
    </lineage>
</organism>
<dbReference type="GO" id="GO:0030600">
    <property type="term" value="F:feruloyl esterase activity"/>
    <property type="evidence" value="ECO:0007669"/>
    <property type="project" value="UniProtKB-ARBA"/>
</dbReference>
<reference evidence="9" key="1">
    <citation type="submission" date="2023-02" db="EMBL/GenBank/DDBJ databases">
        <title>Colletotrichum kahawae CIFC_Que2 genome sequencing and assembly.</title>
        <authorList>
            <person name="Baroncelli R."/>
        </authorList>
    </citation>
    <scope>NUCLEOTIDE SEQUENCE</scope>
    <source>
        <strain evidence="9">CIFC_Que2</strain>
    </source>
</reference>
<dbReference type="AlphaFoldDB" id="A0AAE0D418"/>